<proteinExistence type="predicted"/>
<dbReference type="InterPro" id="IPR004675">
    <property type="entry name" value="AhpD_core"/>
</dbReference>
<dbReference type="SUPFAM" id="SSF69118">
    <property type="entry name" value="AhpD-like"/>
    <property type="match status" value="1"/>
</dbReference>
<organism evidence="3">
    <name type="scientific">Methanobacterium veterum</name>
    <dbReference type="NCBI Taxonomy" id="408577"/>
    <lineage>
        <taxon>Archaea</taxon>
        <taxon>Methanobacteriati</taxon>
        <taxon>Methanobacteriota</taxon>
        <taxon>Methanomada group</taxon>
        <taxon>Methanobacteria</taxon>
        <taxon>Methanobacteriales</taxon>
        <taxon>Methanobacteriaceae</taxon>
        <taxon>Methanobacterium</taxon>
    </lineage>
</organism>
<evidence type="ECO:0000313" key="4">
    <source>
        <dbReference type="Proteomes" id="UP001068021"/>
    </source>
</evidence>
<dbReference type="GO" id="GO:0051920">
    <property type="term" value="F:peroxiredoxin activity"/>
    <property type="evidence" value="ECO:0007669"/>
    <property type="project" value="InterPro"/>
</dbReference>
<dbReference type="Gene3D" id="1.20.1290.10">
    <property type="entry name" value="AhpD-like"/>
    <property type="match status" value="1"/>
</dbReference>
<reference evidence="3" key="1">
    <citation type="submission" date="2022-12" db="EMBL/GenBank/DDBJ databases">
        <title>Reclassification of two methanogenic archaea species isolated from the Kolyma lowland permafrost.</title>
        <authorList>
            <person name="Trubitsyn V.E."/>
            <person name="Rivkina E.M."/>
            <person name="Shcherbakova V.A."/>
        </authorList>
    </citation>
    <scope>NUCLEOTIDE SEQUENCE</scope>
    <source>
        <strain evidence="2">M2</strain>
        <strain evidence="3">MK4</strain>
    </source>
</reference>
<sequence>MEEQKPRPYRFTEAVSDELNDAFQNLAVQIMKDGALSSKEKSIIALACAVALKCEHCVKAHKKSALAAGASMEEILEAAAVAGQVRLGSGLTFASFLLDED</sequence>
<keyword evidence="4" id="KW-1185">Reference proteome</keyword>
<dbReference type="EMBL" id="JAPVER010000020">
    <property type="protein sequence ID" value="MCZ3366806.1"/>
    <property type="molecule type" value="Genomic_DNA"/>
</dbReference>
<evidence type="ECO:0000259" key="1">
    <source>
        <dbReference type="Pfam" id="PF02627"/>
    </source>
</evidence>
<dbReference type="PANTHER" id="PTHR33930">
    <property type="entry name" value="ALKYL HYDROPEROXIDE REDUCTASE AHPD"/>
    <property type="match status" value="1"/>
</dbReference>
<dbReference type="Pfam" id="PF02627">
    <property type="entry name" value="CMD"/>
    <property type="match status" value="1"/>
</dbReference>
<dbReference type="Proteomes" id="UP001074446">
    <property type="component" value="Unassembled WGS sequence"/>
</dbReference>
<dbReference type="RefSeq" id="WP_048080810.1">
    <property type="nucleotide sequence ID" value="NZ_JAPVER010000020.1"/>
</dbReference>
<evidence type="ECO:0000313" key="2">
    <source>
        <dbReference type="EMBL" id="MCZ3366806.1"/>
    </source>
</evidence>
<evidence type="ECO:0000313" key="3">
    <source>
        <dbReference type="EMBL" id="MCZ3374047.1"/>
    </source>
</evidence>
<dbReference type="NCBIfam" id="TIGR00778">
    <property type="entry name" value="ahpD_dom"/>
    <property type="match status" value="1"/>
</dbReference>
<comment type="caution">
    <text evidence="3">The sequence shown here is derived from an EMBL/GenBank/DDBJ whole genome shotgun (WGS) entry which is preliminary data.</text>
</comment>
<dbReference type="Proteomes" id="UP001068021">
    <property type="component" value="Unassembled WGS sequence"/>
</dbReference>
<gene>
    <name evidence="3" type="ORF">O3H35_15455</name>
    <name evidence="2" type="ORF">O3H54_13040</name>
</gene>
<name>A0A9E5A3P3_9EURY</name>
<feature type="domain" description="Carboxymuconolactone decarboxylase-like" evidence="1">
    <location>
        <begin position="18"/>
        <end position="91"/>
    </location>
</feature>
<accession>A0A9E5A3P3</accession>
<dbReference type="EMBL" id="JAPVES010000030">
    <property type="protein sequence ID" value="MCZ3374047.1"/>
    <property type="molecule type" value="Genomic_DNA"/>
</dbReference>
<dbReference type="AlphaFoldDB" id="A0A9E5A3P3"/>
<dbReference type="InterPro" id="IPR003779">
    <property type="entry name" value="CMD-like"/>
</dbReference>
<protein>
    <submittedName>
        <fullName evidence="3">Carboxymuconolactone decarboxylase family protein</fullName>
    </submittedName>
</protein>
<dbReference type="PANTHER" id="PTHR33930:SF2">
    <property type="entry name" value="BLR3452 PROTEIN"/>
    <property type="match status" value="1"/>
</dbReference>
<dbReference type="InterPro" id="IPR029032">
    <property type="entry name" value="AhpD-like"/>
</dbReference>